<evidence type="ECO:0000256" key="1">
    <source>
        <dbReference type="ARBA" id="ARBA00004123"/>
    </source>
</evidence>
<evidence type="ECO:0000256" key="6">
    <source>
        <dbReference type="ARBA" id="ARBA00022790"/>
    </source>
</evidence>
<keyword evidence="5" id="KW-0963">Cytoplasm</keyword>
<dbReference type="Gene3D" id="1.25.40.990">
    <property type="match status" value="1"/>
</dbReference>
<comment type="subcellular location">
    <subcellularLocation>
        <location evidence="2">Cytoplasm</location>
    </subcellularLocation>
    <subcellularLocation>
        <location evidence="1">Nucleus</location>
    </subcellularLocation>
</comment>
<dbReference type="Pfam" id="PF10075">
    <property type="entry name" value="CSN8_PSD8_EIF3K"/>
    <property type="match status" value="1"/>
</dbReference>
<keyword evidence="10" id="KW-1185">Reference proteome</keyword>
<dbReference type="AlphaFoldDB" id="A0AAD9PF23"/>
<accession>A0AAD9PF23</accession>
<proteinExistence type="inferred from homology"/>
<feature type="domain" description="PCI" evidence="8">
    <location>
        <begin position="11"/>
        <end position="184"/>
    </location>
</feature>
<sequence>MCPKEGSSLTRMTGAGDGIADFIQLGSDLENQEIESPGGIATPQLYGQLLAIYLLQNDLPNAKFLWKRIPQAIKSENAELSLIWALAQKMWQKDLPATYEALRKDWSDNVKSIMAAIQEATRNRVFLLVARAYSYIRAEELASFLGMSVNDAVIAAVSHEWTADSNTGMITPKKQEIPPEPPIPSEQQLSRLTDFVAFLEN</sequence>
<dbReference type="Proteomes" id="UP001209878">
    <property type="component" value="Unassembled WGS sequence"/>
</dbReference>
<keyword evidence="6" id="KW-0736">Signalosome</keyword>
<dbReference type="GO" id="GO:0010387">
    <property type="term" value="P:COP9 signalosome assembly"/>
    <property type="evidence" value="ECO:0007669"/>
    <property type="project" value="InterPro"/>
</dbReference>
<gene>
    <name evidence="9" type="ORF">NP493_13g02000</name>
</gene>
<dbReference type="PANTHER" id="PTHR13339:SF0">
    <property type="entry name" value="COP9 SIGNALOSOME COMPLEX SUBUNIT 8"/>
    <property type="match status" value="1"/>
</dbReference>
<dbReference type="GO" id="GO:0008180">
    <property type="term" value="C:COP9 signalosome"/>
    <property type="evidence" value="ECO:0007669"/>
    <property type="project" value="UniProtKB-KW"/>
</dbReference>
<evidence type="ECO:0000256" key="5">
    <source>
        <dbReference type="ARBA" id="ARBA00022490"/>
    </source>
</evidence>
<evidence type="ECO:0000256" key="2">
    <source>
        <dbReference type="ARBA" id="ARBA00004496"/>
    </source>
</evidence>
<comment type="caution">
    <text evidence="9">The sequence shown here is derived from an EMBL/GenBank/DDBJ whole genome shotgun (WGS) entry which is preliminary data.</text>
</comment>
<dbReference type="GO" id="GO:0005737">
    <property type="term" value="C:cytoplasm"/>
    <property type="evidence" value="ECO:0007669"/>
    <property type="project" value="UniProtKB-SubCell"/>
</dbReference>
<name>A0AAD9PF23_RIDPI</name>
<dbReference type="InterPro" id="IPR000717">
    <property type="entry name" value="PCI_dom"/>
</dbReference>
<dbReference type="InterPro" id="IPR033205">
    <property type="entry name" value="COP9_CSN8"/>
</dbReference>
<protein>
    <recommendedName>
        <fullName evidence="4">COP9 signalosome complex subunit 8</fullName>
    </recommendedName>
</protein>
<organism evidence="9 10">
    <name type="scientific">Ridgeia piscesae</name>
    <name type="common">Tubeworm</name>
    <dbReference type="NCBI Taxonomy" id="27915"/>
    <lineage>
        <taxon>Eukaryota</taxon>
        <taxon>Metazoa</taxon>
        <taxon>Spiralia</taxon>
        <taxon>Lophotrochozoa</taxon>
        <taxon>Annelida</taxon>
        <taxon>Polychaeta</taxon>
        <taxon>Sedentaria</taxon>
        <taxon>Canalipalpata</taxon>
        <taxon>Sabellida</taxon>
        <taxon>Siboglinidae</taxon>
        <taxon>Ridgeia</taxon>
    </lineage>
</organism>
<dbReference type="InterPro" id="IPR033464">
    <property type="entry name" value="CSN8_PSD8_EIF3K"/>
</dbReference>
<dbReference type="EMBL" id="JAODUO010000013">
    <property type="protein sequence ID" value="KAK2193382.1"/>
    <property type="molecule type" value="Genomic_DNA"/>
</dbReference>
<dbReference type="GO" id="GO:0000338">
    <property type="term" value="P:protein deneddylation"/>
    <property type="evidence" value="ECO:0007669"/>
    <property type="project" value="InterPro"/>
</dbReference>
<evidence type="ECO:0000313" key="10">
    <source>
        <dbReference type="Proteomes" id="UP001209878"/>
    </source>
</evidence>
<evidence type="ECO:0000256" key="7">
    <source>
        <dbReference type="ARBA" id="ARBA00023242"/>
    </source>
</evidence>
<evidence type="ECO:0000256" key="3">
    <source>
        <dbReference type="ARBA" id="ARBA00008252"/>
    </source>
</evidence>
<dbReference type="PROSITE" id="PS50250">
    <property type="entry name" value="PCI"/>
    <property type="match status" value="1"/>
</dbReference>
<keyword evidence="7" id="KW-0539">Nucleus</keyword>
<evidence type="ECO:0000259" key="8">
    <source>
        <dbReference type="PROSITE" id="PS50250"/>
    </source>
</evidence>
<evidence type="ECO:0000313" key="9">
    <source>
        <dbReference type="EMBL" id="KAK2193382.1"/>
    </source>
</evidence>
<reference evidence="9" key="1">
    <citation type="journal article" date="2023" name="Mol. Biol. Evol.">
        <title>Third-Generation Sequencing Reveals the Adaptive Role of the Epigenome in Three Deep-Sea Polychaetes.</title>
        <authorList>
            <person name="Perez M."/>
            <person name="Aroh O."/>
            <person name="Sun Y."/>
            <person name="Lan Y."/>
            <person name="Juniper S.K."/>
            <person name="Young C.R."/>
            <person name="Angers B."/>
            <person name="Qian P.Y."/>
        </authorList>
    </citation>
    <scope>NUCLEOTIDE SEQUENCE</scope>
    <source>
        <strain evidence="9">R07B-5</strain>
    </source>
</reference>
<evidence type="ECO:0000256" key="4">
    <source>
        <dbReference type="ARBA" id="ARBA00014875"/>
    </source>
</evidence>
<dbReference type="PANTHER" id="PTHR13339">
    <property type="entry name" value="COP9 SIGNALOSOME COMPLEX SUBUNIT 8"/>
    <property type="match status" value="1"/>
</dbReference>
<comment type="similarity">
    <text evidence="3">Belongs to the CSN8 family.</text>
</comment>